<proteinExistence type="inferred from homology"/>
<evidence type="ECO:0000256" key="1">
    <source>
        <dbReference type="ARBA" id="ARBA00001946"/>
    </source>
</evidence>
<dbReference type="PATRIC" id="fig|294.133.peg.5099"/>
<dbReference type="InterPro" id="IPR029017">
    <property type="entry name" value="Enolase-like_N"/>
</dbReference>
<keyword evidence="3" id="KW-0479">Metal-binding</keyword>
<protein>
    <submittedName>
        <fullName evidence="6">Mandelate racemase</fullName>
    </submittedName>
</protein>
<dbReference type="AlphaFoldDB" id="A0A0F4V2B6"/>
<comment type="similarity">
    <text evidence="2">Belongs to the mandelate racemase/muconate lactonizing enzyme family.</text>
</comment>
<dbReference type="SUPFAM" id="SSF54826">
    <property type="entry name" value="Enolase N-terminal domain-like"/>
    <property type="match status" value="1"/>
</dbReference>
<dbReference type="EMBL" id="LACH01000063">
    <property type="protein sequence ID" value="KJZ62859.1"/>
    <property type="molecule type" value="Genomic_DNA"/>
</dbReference>
<feature type="domain" description="Mandelate racemase/muconate lactonizing enzyme C-terminal" evidence="5">
    <location>
        <begin position="144"/>
        <end position="243"/>
    </location>
</feature>
<evidence type="ECO:0000259" key="5">
    <source>
        <dbReference type="SMART" id="SM00922"/>
    </source>
</evidence>
<keyword evidence="4" id="KW-0460">Magnesium</keyword>
<dbReference type="Proteomes" id="UP000033400">
    <property type="component" value="Unassembled WGS sequence"/>
</dbReference>
<dbReference type="FunFam" id="3.30.390.10:FF:000009">
    <property type="entry name" value="Hydrophobic dipeptide epimerase"/>
    <property type="match status" value="1"/>
</dbReference>
<reference evidence="6 7" key="1">
    <citation type="submission" date="2015-03" db="EMBL/GenBank/DDBJ databases">
        <title>Comparative genomics of Pseudomonas insights into diversity of traits involved in vanlence and defense.</title>
        <authorList>
            <person name="Qin Y."/>
        </authorList>
    </citation>
    <scope>NUCLEOTIDE SEQUENCE [LARGE SCALE GENOMIC DNA]</scope>
    <source>
        <strain evidence="6 7">H24</strain>
    </source>
</reference>
<dbReference type="RefSeq" id="WP_046056325.1">
    <property type="nucleotide sequence ID" value="NZ_LACH01000063.1"/>
</dbReference>
<dbReference type="PANTHER" id="PTHR48080">
    <property type="entry name" value="D-GALACTONATE DEHYDRATASE-RELATED"/>
    <property type="match status" value="1"/>
</dbReference>
<dbReference type="SMART" id="SM00922">
    <property type="entry name" value="MR_MLE"/>
    <property type="match status" value="1"/>
</dbReference>
<dbReference type="InterPro" id="IPR013342">
    <property type="entry name" value="Mandelate_racemase_C"/>
</dbReference>
<dbReference type="InterPro" id="IPR013341">
    <property type="entry name" value="Mandelate_racemase_N_dom"/>
</dbReference>
<dbReference type="SFLD" id="SFLDG00180">
    <property type="entry name" value="muconate_cycloisomerase"/>
    <property type="match status" value="1"/>
</dbReference>
<name>A0A0F4V2B6_PSEFL</name>
<evidence type="ECO:0000256" key="4">
    <source>
        <dbReference type="ARBA" id="ARBA00022842"/>
    </source>
</evidence>
<dbReference type="Gene3D" id="3.30.390.10">
    <property type="entry name" value="Enolase-like, N-terminal domain"/>
    <property type="match status" value="1"/>
</dbReference>
<gene>
    <name evidence="6" type="ORF">VD17_25970</name>
</gene>
<dbReference type="Pfam" id="PF02746">
    <property type="entry name" value="MR_MLE_N"/>
    <property type="match status" value="1"/>
</dbReference>
<dbReference type="GO" id="GO:0016853">
    <property type="term" value="F:isomerase activity"/>
    <property type="evidence" value="ECO:0007669"/>
    <property type="project" value="UniProtKB-ARBA"/>
</dbReference>
<evidence type="ECO:0000256" key="2">
    <source>
        <dbReference type="ARBA" id="ARBA00008031"/>
    </source>
</evidence>
<dbReference type="Pfam" id="PF13378">
    <property type="entry name" value="MR_MLE_C"/>
    <property type="match status" value="1"/>
</dbReference>
<dbReference type="SFLD" id="SFLDS00001">
    <property type="entry name" value="Enolase"/>
    <property type="match status" value="1"/>
</dbReference>
<dbReference type="InterPro" id="IPR036849">
    <property type="entry name" value="Enolase-like_C_sf"/>
</dbReference>
<dbReference type="GO" id="GO:0046872">
    <property type="term" value="F:metal ion binding"/>
    <property type="evidence" value="ECO:0007669"/>
    <property type="project" value="UniProtKB-KW"/>
</dbReference>
<dbReference type="SUPFAM" id="SSF51604">
    <property type="entry name" value="Enolase C-terminal domain-like"/>
    <property type="match status" value="1"/>
</dbReference>
<dbReference type="InterPro" id="IPR029065">
    <property type="entry name" value="Enolase_C-like"/>
</dbReference>
<dbReference type="Gene3D" id="3.20.20.120">
    <property type="entry name" value="Enolase-like C-terminal domain"/>
    <property type="match status" value="1"/>
</dbReference>
<accession>A0A0F4V2B6</accession>
<evidence type="ECO:0000313" key="7">
    <source>
        <dbReference type="Proteomes" id="UP000033400"/>
    </source>
</evidence>
<evidence type="ECO:0000313" key="6">
    <source>
        <dbReference type="EMBL" id="KJZ62859.1"/>
    </source>
</evidence>
<dbReference type="InterPro" id="IPR034593">
    <property type="entry name" value="DgoD-like"/>
</dbReference>
<evidence type="ECO:0000256" key="3">
    <source>
        <dbReference type="ARBA" id="ARBA00022723"/>
    </source>
</evidence>
<comment type="caution">
    <text evidence="6">The sequence shown here is derived from an EMBL/GenBank/DDBJ whole genome shotgun (WGS) entry which is preliminary data.</text>
</comment>
<organism evidence="6 7">
    <name type="scientific">Pseudomonas fluorescens</name>
    <dbReference type="NCBI Taxonomy" id="294"/>
    <lineage>
        <taxon>Bacteria</taxon>
        <taxon>Pseudomonadati</taxon>
        <taxon>Pseudomonadota</taxon>
        <taxon>Gammaproteobacteria</taxon>
        <taxon>Pseudomonadales</taxon>
        <taxon>Pseudomonadaceae</taxon>
        <taxon>Pseudomonas</taxon>
    </lineage>
</organism>
<comment type="cofactor">
    <cofactor evidence="1">
        <name>Mg(2+)</name>
        <dbReference type="ChEBI" id="CHEBI:18420"/>
    </cofactor>
</comment>
<sequence>MKIIEIEVYQVDLPYAGGVYKLSGGRTYTSFDSTIVCIRTDTGFEGWGESTPFGPNYIAAHALGVRAGIAEMADMLLGRDPRQVDRINDLMDSTLMGHLHAKAAIDVACWDILGKAVGMPVCELLGGSTGLSMPIIDSTYAGDPEDMRRRVAQTRKQGYLGHSVKVGATPEEGGPALDAARIEASLADARPEEYFIVDCNGGLTVEHALRMLKLLPSGLDFVLEAPCATWAEHMSLRQRTNVPLIMDELATDEASVMQLISEKAADGIGLKVSKHGGLTRARRLRDMCMTSGLTMSVQETAGSQVAFAALIHLGQSIPHRNLRCVLDTRDMYPPITAHVDIPVVDGRIRAPQTPGLGITINRDVVGEPVTVYR</sequence>